<comment type="caution">
    <text evidence="2">The sequence shown here is derived from an EMBL/GenBank/DDBJ whole genome shotgun (WGS) entry which is preliminary data.</text>
</comment>
<feature type="signal peptide" evidence="1">
    <location>
        <begin position="1"/>
        <end position="25"/>
    </location>
</feature>
<accession>A0A9E3H6F5</accession>
<name>A0A9E3H6F5_9NOST</name>
<organism evidence="2 3">
    <name type="scientific">Pelatocladus maniniholoensis HA4357-MV3</name>
    <dbReference type="NCBI Taxonomy" id="1117104"/>
    <lineage>
        <taxon>Bacteria</taxon>
        <taxon>Bacillati</taxon>
        <taxon>Cyanobacteriota</taxon>
        <taxon>Cyanophyceae</taxon>
        <taxon>Nostocales</taxon>
        <taxon>Nostocaceae</taxon>
        <taxon>Pelatocladus</taxon>
    </lineage>
</organism>
<gene>
    <name evidence="2" type="ORF">KME28_08870</name>
</gene>
<evidence type="ECO:0000313" key="2">
    <source>
        <dbReference type="EMBL" id="MBW4431824.1"/>
    </source>
</evidence>
<dbReference type="EMBL" id="JAHHHW010000075">
    <property type="protein sequence ID" value="MBW4431824.1"/>
    <property type="molecule type" value="Genomic_DNA"/>
</dbReference>
<reference evidence="2" key="1">
    <citation type="submission" date="2021-05" db="EMBL/GenBank/DDBJ databases">
        <authorList>
            <person name="Pietrasiak N."/>
            <person name="Ward R."/>
            <person name="Stajich J.E."/>
            <person name="Kurbessoian T."/>
        </authorList>
    </citation>
    <scope>NUCLEOTIDE SEQUENCE</scope>
    <source>
        <strain evidence="2">HA4357-MV3</strain>
    </source>
</reference>
<reference evidence="2" key="2">
    <citation type="journal article" date="2022" name="Microbiol. Resour. Announc.">
        <title>Metagenome Sequencing to Explore Phylogenomics of Terrestrial Cyanobacteria.</title>
        <authorList>
            <person name="Ward R.D."/>
            <person name="Stajich J.E."/>
            <person name="Johansen J.R."/>
            <person name="Huntemann M."/>
            <person name="Clum A."/>
            <person name="Foster B."/>
            <person name="Foster B."/>
            <person name="Roux S."/>
            <person name="Palaniappan K."/>
            <person name="Varghese N."/>
            <person name="Mukherjee S."/>
            <person name="Reddy T.B.K."/>
            <person name="Daum C."/>
            <person name="Copeland A."/>
            <person name="Chen I.A."/>
            <person name="Ivanova N.N."/>
            <person name="Kyrpides N.C."/>
            <person name="Shapiro N."/>
            <person name="Eloe-Fadrosh E.A."/>
            <person name="Pietrasiak N."/>
        </authorList>
    </citation>
    <scope>NUCLEOTIDE SEQUENCE</scope>
    <source>
        <strain evidence="2">HA4357-MV3</strain>
    </source>
</reference>
<evidence type="ECO:0008006" key="4">
    <source>
        <dbReference type="Google" id="ProtNLM"/>
    </source>
</evidence>
<keyword evidence="1" id="KW-0732">Signal</keyword>
<proteinExistence type="predicted"/>
<evidence type="ECO:0000256" key="1">
    <source>
        <dbReference type="SAM" id="SignalP"/>
    </source>
</evidence>
<sequence length="158" mass="15097">MIRQIVIASAFVLGSCIAIAPKAFAGGTVNVPFGGAVTAACSFSGSPGSGTLANPTPYSLSSLLGGSPGSASVQCTGATGNLTITGVTKTAGPSLTSPTYTATAIGGAVNVAYAAGASTPGIVLPGLAVPLTVNMDVVDTAALPAGTYAFTVDMTVTP</sequence>
<dbReference type="Proteomes" id="UP000813215">
    <property type="component" value="Unassembled WGS sequence"/>
</dbReference>
<feature type="chain" id="PRO_5039227690" description="Spore coat protein U domain-containing protein" evidence="1">
    <location>
        <begin position="26"/>
        <end position="158"/>
    </location>
</feature>
<evidence type="ECO:0000313" key="3">
    <source>
        <dbReference type="Proteomes" id="UP000813215"/>
    </source>
</evidence>
<dbReference type="AlphaFoldDB" id="A0A9E3H6F5"/>
<protein>
    <recommendedName>
        <fullName evidence="4">Spore coat protein U domain-containing protein</fullName>
    </recommendedName>
</protein>
<dbReference type="PROSITE" id="PS51257">
    <property type="entry name" value="PROKAR_LIPOPROTEIN"/>
    <property type="match status" value="1"/>
</dbReference>